<feature type="compositionally biased region" description="Gly residues" evidence="1">
    <location>
        <begin position="155"/>
        <end position="188"/>
    </location>
</feature>
<dbReference type="Gramene" id="OPUNC02G10140.1">
    <property type="protein sequence ID" value="OPUNC02G10140.1"/>
    <property type="gene ID" value="OPUNC02G10140"/>
</dbReference>
<accession>A0A0E0JY73</accession>
<sequence>METVPYCNKSFRFRHEKKHPVQSTTHGKTKQNISSSEKRLYRRAVDPNLRIASKHPHPRRLHRLLLLLPRAPPPQRESKSSRNPPWPEEAARRHPSTAGENPPSHLDGQALPATTSSPKSPQIGADSGRASAESGLRSGQGGRFARDLGGSAALGRGGGGGAGRGGGRRGGGGGHLGLGSGGEGGGWVWGRKGKGGGEGAGSSGGIDTVLEVEGWIGISSVMVPIINHNEEDKLCWKHISNGVCNTKSAYKEMRKMEAQTTVISNTTGCPRREFSKQNENWGRKDAGHCEINQVQFPGNQLVDPLSQRHNFRNRSAVAAAATATAGSFFPIPS</sequence>
<protein>
    <submittedName>
        <fullName evidence="2">Uncharacterized protein</fullName>
    </submittedName>
</protein>
<evidence type="ECO:0000256" key="1">
    <source>
        <dbReference type="SAM" id="MobiDB-lite"/>
    </source>
</evidence>
<feature type="region of interest" description="Disordered" evidence="1">
    <location>
        <begin position="14"/>
        <end position="39"/>
    </location>
</feature>
<feature type="region of interest" description="Disordered" evidence="1">
    <location>
        <begin position="69"/>
        <end position="203"/>
    </location>
</feature>
<dbReference type="HOGENOM" id="CLU_835182_0_0_1"/>
<reference evidence="2" key="1">
    <citation type="submission" date="2015-04" db="UniProtKB">
        <authorList>
            <consortium name="EnsemblPlants"/>
        </authorList>
    </citation>
    <scope>IDENTIFICATION</scope>
</reference>
<name>A0A0E0JY73_ORYPU</name>
<dbReference type="AlphaFoldDB" id="A0A0E0JY73"/>
<organism evidence="2">
    <name type="scientific">Oryza punctata</name>
    <name type="common">Red rice</name>
    <dbReference type="NCBI Taxonomy" id="4537"/>
    <lineage>
        <taxon>Eukaryota</taxon>
        <taxon>Viridiplantae</taxon>
        <taxon>Streptophyta</taxon>
        <taxon>Embryophyta</taxon>
        <taxon>Tracheophyta</taxon>
        <taxon>Spermatophyta</taxon>
        <taxon>Magnoliopsida</taxon>
        <taxon>Liliopsida</taxon>
        <taxon>Poales</taxon>
        <taxon>Poaceae</taxon>
        <taxon>BOP clade</taxon>
        <taxon>Oryzoideae</taxon>
        <taxon>Oryzeae</taxon>
        <taxon>Oryzinae</taxon>
        <taxon>Oryza</taxon>
    </lineage>
</organism>
<reference evidence="2" key="2">
    <citation type="submission" date="2018-05" db="EMBL/GenBank/DDBJ databases">
        <title>OpunRS2 (Oryza punctata Reference Sequence Version 2).</title>
        <authorList>
            <person name="Zhang J."/>
            <person name="Kudrna D."/>
            <person name="Lee S."/>
            <person name="Talag J."/>
            <person name="Welchert J."/>
            <person name="Wing R.A."/>
        </authorList>
    </citation>
    <scope>NUCLEOTIDE SEQUENCE [LARGE SCALE GENOMIC DNA]</scope>
</reference>
<evidence type="ECO:0000313" key="3">
    <source>
        <dbReference type="Proteomes" id="UP000026962"/>
    </source>
</evidence>
<evidence type="ECO:0000313" key="2">
    <source>
        <dbReference type="EnsemblPlants" id="OPUNC02G10140.1"/>
    </source>
</evidence>
<feature type="compositionally biased region" description="Polar residues" evidence="1">
    <location>
        <begin position="21"/>
        <end position="35"/>
    </location>
</feature>
<dbReference type="Proteomes" id="UP000026962">
    <property type="component" value="Chromosome 2"/>
</dbReference>
<proteinExistence type="predicted"/>
<dbReference type="EnsemblPlants" id="OPUNC02G10140.1">
    <property type="protein sequence ID" value="OPUNC02G10140.1"/>
    <property type="gene ID" value="OPUNC02G10140"/>
</dbReference>
<keyword evidence="3" id="KW-1185">Reference proteome</keyword>